<sequence>MSEEKQRVTEENLQGSWVELHFNHGDRHGSPMHVDVGVDEEGVPGSAATASIYSENLAPGSTTAPVHGEYLAPGSTTASVHGEYLAPGSTTASVQGEYLAPGSTTVSFNSGLLTSGSTTASLLPGDLATGSSSVLAQGSELIPGSGSVQGVVDLERMLLDAQRESGRSSSRGSLPCDSPPRPQTPLHRWGSEVHSSGEKNSSQSEEDYLERRHEVENLMKKNADWIWDWSSRPENVPRKEFVLRHPKRTNPLSIRNTSAMKKGGIFSAEFLKVFLPSLFISHILAIGLGVYIGRRLTTSVTSTI</sequence>
<evidence type="ECO:0000313" key="1">
    <source>
        <dbReference type="EMBL" id="KAJ8013580.1"/>
    </source>
</evidence>
<dbReference type="EMBL" id="CM055730">
    <property type="protein sequence ID" value="KAJ8013580.1"/>
    <property type="molecule type" value="Genomic_DNA"/>
</dbReference>
<keyword evidence="2" id="KW-1185">Reference proteome</keyword>
<gene>
    <name evidence="1" type="ORF">DPEC_G00031250</name>
</gene>
<protein>
    <submittedName>
        <fullName evidence="1">Uncharacterized protein</fullName>
    </submittedName>
</protein>
<name>A0ACC2HCY9_DALPE</name>
<evidence type="ECO:0000313" key="2">
    <source>
        <dbReference type="Proteomes" id="UP001157502"/>
    </source>
</evidence>
<proteinExistence type="predicted"/>
<dbReference type="Proteomes" id="UP001157502">
    <property type="component" value="Chromosome 3"/>
</dbReference>
<comment type="caution">
    <text evidence="1">The sequence shown here is derived from an EMBL/GenBank/DDBJ whole genome shotgun (WGS) entry which is preliminary data.</text>
</comment>
<organism evidence="1 2">
    <name type="scientific">Dallia pectoralis</name>
    <name type="common">Alaska blackfish</name>
    <dbReference type="NCBI Taxonomy" id="75939"/>
    <lineage>
        <taxon>Eukaryota</taxon>
        <taxon>Metazoa</taxon>
        <taxon>Chordata</taxon>
        <taxon>Craniata</taxon>
        <taxon>Vertebrata</taxon>
        <taxon>Euteleostomi</taxon>
        <taxon>Actinopterygii</taxon>
        <taxon>Neopterygii</taxon>
        <taxon>Teleostei</taxon>
        <taxon>Protacanthopterygii</taxon>
        <taxon>Esociformes</taxon>
        <taxon>Umbridae</taxon>
        <taxon>Dallia</taxon>
    </lineage>
</organism>
<reference evidence="1" key="1">
    <citation type="submission" date="2021-05" db="EMBL/GenBank/DDBJ databases">
        <authorList>
            <person name="Pan Q."/>
            <person name="Jouanno E."/>
            <person name="Zahm M."/>
            <person name="Klopp C."/>
            <person name="Cabau C."/>
            <person name="Louis A."/>
            <person name="Berthelot C."/>
            <person name="Parey E."/>
            <person name="Roest Crollius H."/>
            <person name="Montfort J."/>
            <person name="Robinson-Rechavi M."/>
            <person name="Bouchez O."/>
            <person name="Lampietro C."/>
            <person name="Lopez Roques C."/>
            <person name="Donnadieu C."/>
            <person name="Postlethwait J."/>
            <person name="Bobe J."/>
            <person name="Dillon D."/>
            <person name="Chandos A."/>
            <person name="von Hippel F."/>
            <person name="Guiguen Y."/>
        </authorList>
    </citation>
    <scope>NUCLEOTIDE SEQUENCE</scope>
    <source>
        <strain evidence="1">YG-Jan2019</strain>
    </source>
</reference>
<accession>A0ACC2HCY9</accession>